<dbReference type="InterPro" id="IPR036250">
    <property type="entry name" value="AcylCo_DH-like_C"/>
</dbReference>
<dbReference type="Gene3D" id="1.20.140.10">
    <property type="entry name" value="Butyryl-CoA Dehydrogenase, subunit A, domain 3"/>
    <property type="match status" value="1"/>
</dbReference>
<evidence type="ECO:0000256" key="4">
    <source>
        <dbReference type="ARBA" id="ARBA00022827"/>
    </source>
</evidence>
<dbReference type="AlphaFoldDB" id="A0A833J3R7"/>
<dbReference type="Gene3D" id="1.10.540.10">
    <property type="entry name" value="Acyl-CoA dehydrogenase/oxidase, N-terminal domain"/>
    <property type="match status" value="1"/>
</dbReference>
<proteinExistence type="inferred from homology"/>
<accession>A0A833J3R7</accession>
<dbReference type="InterPro" id="IPR009100">
    <property type="entry name" value="AcylCoA_DH/oxidase_NM_dom_sf"/>
</dbReference>
<keyword evidence="4" id="KW-0274">FAD</keyword>
<comment type="caution">
    <text evidence="7">The sequence shown here is derived from an EMBL/GenBank/DDBJ whole genome shotgun (WGS) entry which is preliminary data.</text>
</comment>
<protein>
    <submittedName>
        <fullName evidence="7">Acyl-CoA dehydrogenase/oxidase domain protein</fullName>
    </submittedName>
</protein>
<dbReference type="SUPFAM" id="SSF56645">
    <property type="entry name" value="Acyl-CoA dehydrogenase NM domain-like"/>
    <property type="match status" value="1"/>
</dbReference>
<feature type="region of interest" description="Disordered" evidence="5">
    <location>
        <begin position="24"/>
        <end position="61"/>
    </location>
</feature>
<dbReference type="InterPro" id="IPR009075">
    <property type="entry name" value="AcylCo_DH/oxidase_C"/>
</dbReference>
<keyword evidence="3" id="KW-0285">Flavoprotein</keyword>
<reference evidence="7 8" key="1">
    <citation type="submission" date="2019-10" db="EMBL/GenBank/DDBJ databases">
        <title>Draft Genome Sequence of the Caffeine Degrading Methylotroph Methylorubrum populi PINKEL.</title>
        <authorList>
            <person name="Dawson S.C."/>
            <person name="Zhang X."/>
            <person name="Wright M.E."/>
            <person name="Sharma G."/>
            <person name="Langner J.T."/>
            <person name="Ditty J.L."/>
            <person name="Subuyuj G.A."/>
        </authorList>
    </citation>
    <scope>NUCLEOTIDE SEQUENCE [LARGE SCALE GENOMIC DNA]</scope>
    <source>
        <strain evidence="7 8">Pinkel</strain>
    </source>
</reference>
<sequence>MPPPTILSLVRLGPAAHADLAEECSADDRPAHDDAAGAGSSGDAVRETGPPARRAGAADDAHGSFPVEGLARLRRDGLLAAPLPASLGGRGLCEPDRADALRALLTAVGRESLALGRLYEGHVNALALVLRYAAPDAAGRLARDAAEGHLFGVWNTEPSEGGLVLDPSDRLHGVKSYASGAGSVTRPLVTARIEDGRRLMLVMRLEPGARADLSAWRAHGMRASATGTVDFSGLAAADGTVIGAPDDYGQQPFFFAGAWRFLAVQLGGIEAVVEAHRAHLAATGRADDPHQQARFGRAMVAVETSRLLVARAARLAAAEEEAAERIIAYVNLARAAVEQAGLDVIALAQRSVGLAGFLEAHPLERLMRDLATYLRQPAPDAALTGMAAHVLAAGAPLHALWPEPARPGPARPAEVAG</sequence>
<dbReference type="GO" id="GO:0016627">
    <property type="term" value="F:oxidoreductase activity, acting on the CH-CH group of donors"/>
    <property type="evidence" value="ECO:0007669"/>
    <property type="project" value="InterPro"/>
</dbReference>
<comment type="cofactor">
    <cofactor evidence="1">
        <name>FAD</name>
        <dbReference type="ChEBI" id="CHEBI:57692"/>
    </cofactor>
</comment>
<evidence type="ECO:0000256" key="5">
    <source>
        <dbReference type="SAM" id="MobiDB-lite"/>
    </source>
</evidence>
<dbReference type="GO" id="GO:0050660">
    <property type="term" value="F:flavin adenine dinucleotide binding"/>
    <property type="evidence" value="ECO:0007669"/>
    <property type="project" value="InterPro"/>
</dbReference>
<name>A0A833J3R7_9HYPH</name>
<dbReference type="Gene3D" id="2.40.110.10">
    <property type="entry name" value="Butyryl-CoA Dehydrogenase, subunit A, domain 2"/>
    <property type="match status" value="1"/>
</dbReference>
<evidence type="ECO:0000313" key="8">
    <source>
        <dbReference type="Proteomes" id="UP000469949"/>
    </source>
</evidence>
<dbReference type="EMBL" id="WEKV01000018">
    <property type="protein sequence ID" value="KAB7782836.1"/>
    <property type="molecule type" value="Genomic_DNA"/>
</dbReference>
<comment type="similarity">
    <text evidence="2">Belongs to the acyl-CoA dehydrogenase family.</text>
</comment>
<evidence type="ECO:0000256" key="3">
    <source>
        <dbReference type="ARBA" id="ARBA00022630"/>
    </source>
</evidence>
<dbReference type="InterPro" id="IPR037069">
    <property type="entry name" value="AcylCoA_DH/ox_N_sf"/>
</dbReference>
<gene>
    <name evidence="7" type="ORF">F8B43_4130</name>
</gene>
<feature type="compositionally biased region" description="Basic and acidic residues" evidence="5">
    <location>
        <begin position="26"/>
        <end position="35"/>
    </location>
</feature>
<evidence type="ECO:0000313" key="7">
    <source>
        <dbReference type="EMBL" id="KAB7782836.1"/>
    </source>
</evidence>
<dbReference type="Proteomes" id="UP000469949">
    <property type="component" value="Unassembled WGS sequence"/>
</dbReference>
<dbReference type="Pfam" id="PF00441">
    <property type="entry name" value="Acyl-CoA_dh_1"/>
    <property type="match status" value="1"/>
</dbReference>
<organism evidence="7 8">
    <name type="scientific">Methylorubrum populi</name>
    <dbReference type="NCBI Taxonomy" id="223967"/>
    <lineage>
        <taxon>Bacteria</taxon>
        <taxon>Pseudomonadati</taxon>
        <taxon>Pseudomonadota</taxon>
        <taxon>Alphaproteobacteria</taxon>
        <taxon>Hyphomicrobiales</taxon>
        <taxon>Methylobacteriaceae</taxon>
        <taxon>Methylorubrum</taxon>
    </lineage>
</organism>
<dbReference type="SUPFAM" id="SSF47203">
    <property type="entry name" value="Acyl-CoA dehydrogenase C-terminal domain-like"/>
    <property type="match status" value="1"/>
</dbReference>
<evidence type="ECO:0000259" key="6">
    <source>
        <dbReference type="Pfam" id="PF00441"/>
    </source>
</evidence>
<feature type="compositionally biased region" description="Low complexity" evidence="5">
    <location>
        <begin position="36"/>
        <end position="55"/>
    </location>
</feature>
<feature type="domain" description="Acyl-CoA dehydrogenase/oxidase C-terminal" evidence="6">
    <location>
        <begin position="262"/>
        <end position="371"/>
    </location>
</feature>
<evidence type="ECO:0000256" key="2">
    <source>
        <dbReference type="ARBA" id="ARBA00009347"/>
    </source>
</evidence>
<dbReference type="InterPro" id="IPR046373">
    <property type="entry name" value="Acyl-CoA_Oxase/DH_mid-dom_sf"/>
</dbReference>
<evidence type="ECO:0000256" key="1">
    <source>
        <dbReference type="ARBA" id="ARBA00001974"/>
    </source>
</evidence>